<keyword evidence="3" id="KW-1185">Reference proteome</keyword>
<keyword evidence="1" id="KW-0472">Membrane</keyword>
<evidence type="ECO:0000256" key="1">
    <source>
        <dbReference type="SAM" id="Phobius"/>
    </source>
</evidence>
<dbReference type="Proteomes" id="UP000239002">
    <property type="component" value="Unassembled WGS sequence"/>
</dbReference>
<dbReference type="OrthoDB" id="1144182at2"/>
<reference evidence="2 3" key="1">
    <citation type="submission" date="2018-02" db="EMBL/GenBank/DDBJ databases">
        <title>Genomic Encyclopedia of Archaeal and Bacterial Type Strains, Phase II (KMG-II): from individual species to whole genera.</title>
        <authorList>
            <person name="Goeker M."/>
        </authorList>
    </citation>
    <scope>NUCLEOTIDE SEQUENCE [LARGE SCALE GENOMIC DNA]</scope>
    <source>
        <strain evidence="2 3">DSM 16809</strain>
    </source>
</reference>
<gene>
    <name evidence="2" type="ORF">LY01_00504</name>
</gene>
<proteinExistence type="predicted"/>
<feature type="transmembrane region" description="Helical" evidence="1">
    <location>
        <begin position="74"/>
        <end position="96"/>
    </location>
</feature>
<protein>
    <submittedName>
        <fullName evidence="2">Putative superfamily III holin-X</fullName>
    </submittedName>
</protein>
<keyword evidence="1" id="KW-0812">Transmembrane</keyword>
<keyword evidence="1" id="KW-1133">Transmembrane helix</keyword>
<dbReference type="RefSeq" id="WP_104514223.1">
    <property type="nucleotide sequence ID" value="NZ_MQVW01000027.1"/>
</dbReference>
<dbReference type="AlphaFoldDB" id="A0A2S6IRB2"/>
<comment type="caution">
    <text evidence="2">The sequence shown here is derived from an EMBL/GenBank/DDBJ whole genome shotgun (WGS) entry which is preliminary data.</text>
</comment>
<dbReference type="InterPro" id="IPR009937">
    <property type="entry name" value="Phage_holin_3_6"/>
</dbReference>
<sequence length="128" mass="14644">MGKQLTDNFREFTTATQDYIESSISYHKLDLFKKVMKGVVSSSYQIILGFFFLIALIFLSVAMAIYLGNVLENIALGYLIMGVFYILLMIVLSLFLKKTLEKILVKKASAQFFNDNEDIKIEQHEGLQ</sequence>
<accession>A0A2S6IRB2</accession>
<dbReference type="EMBL" id="PTJE01000001">
    <property type="protein sequence ID" value="PPK96680.1"/>
    <property type="molecule type" value="Genomic_DNA"/>
</dbReference>
<feature type="transmembrane region" description="Helical" evidence="1">
    <location>
        <begin position="46"/>
        <end position="68"/>
    </location>
</feature>
<organism evidence="2 3">
    <name type="scientific">Nonlabens xylanidelens</name>
    <dbReference type="NCBI Taxonomy" id="191564"/>
    <lineage>
        <taxon>Bacteria</taxon>
        <taxon>Pseudomonadati</taxon>
        <taxon>Bacteroidota</taxon>
        <taxon>Flavobacteriia</taxon>
        <taxon>Flavobacteriales</taxon>
        <taxon>Flavobacteriaceae</taxon>
        <taxon>Nonlabens</taxon>
    </lineage>
</organism>
<evidence type="ECO:0000313" key="2">
    <source>
        <dbReference type="EMBL" id="PPK96680.1"/>
    </source>
</evidence>
<evidence type="ECO:0000313" key="3">
    <source>
        <dbReference type="Proteomes" id="UP000239002"/>
    </source>
</evidence>
<name>A0A2S6IRB2_9FLAO</name>
<dbReference type="Pfam" id="PF07332">
    <property type="entry name" value="Phage_holin_3_6"/>
    <property type="match status" value="1"/>
</dbReference>